<organism evidence="4 5">
    <name type="scientific">Conexivisphaera calida</name>
    <dbReference type="NCBI Taxonomy" id="1874277"/>
    <lineage>
        <taxon>Archaea</taxon>
        <taxon>Nitrososphaerota</taxon>
        <taxon>Conexivisphaeria</taxon>
        <taxon>Conexivisphaerales</taxon>
        <taxon>Conexivisphaeraceae</taxon>
        <taxon>Conexivisphaera</taxon>
    </lineage>
</organism>
<proteinExistence type="predicted"/>
<sequence>MPLLRLRNRRLLSLMEILAAPYSVFRRVLPQVATLGVLIYISGYIYISYQHLDLISALYAAVSLVTTIGAYAPSLSEMSAAEKLVLTVVMVAAVSVYASAAVTIINTVSNRQTWRDARARWRGSHVKDHTLIVGDKPDVAHAASKLESMREEYVVLTSKSEMLGPLPASRVILGDPLDERELKAAGADAARVVIVMMSEDDDGLAVLLRTRRLNPDARVLVEVNDDSMRDVFEAAGAELVVSPHRLAGRVLASVAISGNIGGFMLETKGLGELSIGFFRVAKGSRLEGRPISELPKGLIPLLVGRGNEPPTPYFTRDYVLQAGTLLVVMGDPKLFAGLRELLETPRS</sequence>
<feature type="domain" description="RCK C-terminal" evidence="3">
    <location>
        <begin position="263"/>
        <end position="344"/>
    </location>
</feature>
<evidence type="ECO:0000259" key="3">
    <source>
        <dbReference type="PROSITE" id="PS51202"/>
    </source>
</evidence>
<dbReference type="OrthoDB" id="43518at2157"/>
<dbReference type="KEGG" id="ccai:NAS2_1195"/>
<dbReference type="PANTHER" id="PTHR43833">
    <property type="entry name" value="POTASSIUM CHANNEL PROTEIN 2-RELATED-RELATED"/>
    <property type="match status" value="1"/>
</dbReference>
<keyword evidence="1" id="KW-0472">Membrane</keyword>
<reference evidence="4 5" key="1">
    <citation type="journal article" date="2019" name="ISME J.">
        <title>Isolation and characterization of a thermophilic sulfur- and iron-reducing thaumarchaeote from a terrestrial acidic hot spring.</title>
        <authorList>
            <person name="Kato S."/>
            <person name="Itoh T."/>
            <person name="Yuki M."/>
            <person name="Nagamori M."/>
            <person name="Ohnishi M."/>
            <person name="Uematsu K."/>
            <person name="Suzuki K."/>
            <person name="Takashina T."/>
            <person name="Ohkuma M."/>
        </authorList>
    </citation>
    <scope>NUCLEOTIDE SEQUENCE [LARGE SCALE GENOMIC DNA]</scope>
    <source>
        <strain evidence="4 5">NAS-02</strain>
    </source>
</reference>
<keyword evidence="4" id="KW-0813">Transport</keyword>
<evidence type="ECO:0000313" key="4">
    <source>
        <dbReference type="EMBL" id="BBE42584.1"/>
    </source>
</evidence>
<evidence type="ECO:0000259" key="2">
    <source>
        <dbReference type="PROSITE" id="PS51201"/>
    </source>
</evidence>
<keyword evidence="5" id="KW-1185">Reference proteome</keyword>
<dbReference type="Pfam" id="PF02254">
    <property type="entry name" value="TrkA_N"/>
    <property type="match status" value="1"/>
</dbReference>
<gene>
    <name evidence="4" type="ORF">NAS2_1195</name>
</gene>
<dbReference type="GO" id="GO:0006813">
    <property type="term" value="P:potassium ion transport"/>
    <property type="evidence" value="ECO:0007669"/>
    <property type="project" value="InterPro"/>
</dbReference>
<dbReference type="GO" id="GO:0008324">
    <property type="term" value="F:monoatomic cation transmembrane transporter activity"/>
    <property type="evidence" value="ECO:0007669"/>
    <property type="project" value="InterPro"/>
</dbReference>
<evidence type="ECO:0000256" key="1">
    <source>
        <dbReference type="SAM" id="Phobius"/>
    </source>
</evidence>
<dbReference type="SUPFAM" id="SSF116726">
    <property type="entry name" value="TrkA C-terminal domain-like"/>
    <property type="match status" value="1"/>
</dbReference>
<dbReference type="Gene3D" id="3.40.50.720">
    <property type="entry name" value="NAD(P)-binding Rossmann-like Domain"/>
    <property type="match status" value="1"/>
</dbReference>
<dbReference type="InterPro" id="IPR003148">
    <property type="entry name" value="RCK_N"/>
</dbReference>
<protein>
    <submittedName>
        <fullName evidence="4">Potassium channel protein</fullName>
    </submittedName>
</protein>
<keyword evidence="4" id="KW-0407">Ion channel</keyword>
<accession>A0A4P2VDE5</accession>
<dbReference type="PROSITE" id="PS51202">
    <property type="entry name" value="RCK_C"/>
    <property type="match status" value="1"/>
</dbReference>
<dbReference type="Gene3D" id="3.30.70.1450">
    <property type="entry name" value="Regulator of K+ conductance, C-terminal domain"/>
    <property type="match status" value="1"/>
</dbReference>
<dbReference type="SUPFAM" id="SSF81324">
    <property type="entry name" value="Voltage-gated potassium channels"/>
    <property type="match status" value="1"/>
</dbReference>
<feature type="domain" description="RCK N-terminal" evidence="2">
    <location>
        <begin position="127"/>
        <end position="242"/>
    </location>
</feature>
<keyword evidence="4" id="KW-0406">Ion transport</keyword>
<dbReference type="PROSITE" id="PS51201">
    <property type="entry name" value="RCK_N"/>
    <property type="match status" value="1"/>
</dbReference>
<dbReference type="InterPro" id="IPR036291">
    <property type="entry name" value="NAD(P)-bd_dom_sf"/>
</dbReference>
<dbReference type="Pfam" id="PF02080">
    <property type="entry name" value="TrkA_C"/>
    <property type="match status" value="1"/>
</dbReference>
<name>A0A4P2VDE5_9ARCH</name>
<dbReference type="RefSeq" id="WP_174448801.1">
    <property type="nucleotide sequence ID" value="NZ_AP018732.1"/>
</dbReference>
<feature type="transmembrane region" description="Helical" evidence="1">
    <location>
        <begin position="54"/>
        <end position="72"/>
    </location>
</feature>
<dbReference type="InterPro" id="IPR050721">
    <property type="entry name" value="Trk_Ktr_HKT_K-transport"/>
</dbReference>
<feature type="transmembrane region" description="Helical" evidence="1">
    <location>
        <begin position="84"/>
        <end position="108"/>
    </location>
</feature>
<dbReference type="InterPro" id="IPR036721">
    <property type="entry name" value="RCK_C_sf"/>
</dbReference>
<keyword evidence="1" id="KW-1133">Transmembrane helix</keyword>
<dbReference type="GeneID" id="55585006"/>
<keyword evidence="1" id="KW-0812">Transmembrane</keyword>
<dbReference type="AlphaFoldDB" id="A0A4P2VDE5"/>
<dbReference type="SUPFAM" id="SSF51735">
    <property type="entry name" value="NAD(P)-binding Rossmann-fold domains"/>
    <property type="match status" value="1"/>
</dbReference>
<dbReference type="Proteomes" id="UP000509448">
    <property type="component" value="Chromosome"/>
</dbReference>
<dbReference type="InterPro" id="IPR006037">
    <property type="entry name" value="RCK_C"/>
</dbReference>
<dbReference type="PANTHER" id="PTHR43833:SF9">
    <property type="entry name" value="POTASSIUM CHANNEL PROTEIN YUGO-RELATED"/>
    <property type="match status" value="1"/>
</dbReference>
<dbReference type="EMBL" id="AP018732">
    <property type="protein sequence ID" value="BBE42584.1"/>
    <property type="molecule type" value="Genomic_DNA"/>
</dbReference>
<feature type="transmembrane region" description="Helical" evidence="1">
    <location>
        <begin position="28"/>
        <end position="47"/>
    </location>
</feature>
<evidence type="ECO:0000313" key="5">
    <source>
        <dbReference type="Proteomes" id="UP000509448"/>
    </source>
</evidence>